<dbReference type="Proteomes" id="UP001190700">
    <property type="component" value="Unassembled WGS sequence"/>
</dbReference>
<feature type="compositionally biased region" description="Basic residues" evidence="1">
    <location>
        <begin position="61"/>
        <end position="72"/>
    </location>
</feature>
<sequence>MRRYCAPTVVIASKAAGDIDAYGFAVGEDSDEDDDDNGVLQETIRRRRRSGLNHSADGRISGRRRRGDPRLD</sequence>
<organism evidence="2 3">
    <name type="scientific">Cymbomonas tetramitiformis</name>
    <dbReference type="NCBI Taxonomy" id="36881"/>
    <lineage>
        <taxon>Eukaryota</taxon>
        <taxon>Viridiplantae</taxon>
        <taxon>Chlorophyta</taxon>
        <taxon>Pyramimonadophyceae</taxon>
        <taxon>Pyramimonadales</taxon>
        <taxon>Pyramimonadaceae</taxon>
        <taxon>Cymbomonas</taxon>
    </lineage>
</organism>
<name>A0AAE0F434_9CHLO</name>
<evidence type="ECO:0000256" key="1">
    <source>
        <dbReference type="SAM" id="MobiDB-lite"/>
    </source>
</evidence>
<comment type="caution">
    <text evidence="2">The sequence shown here is derived from an EMBL/GenBank/DDBJ whole genome shotgun (WGS) entry which is preliminary data.</text>
</comment>
<evidence type="ECO:0000313" key="2">
    <source>
        <dbReference type="EMBL" id="KAK3249595.1"/>
    </source>
</evidence>
<accession>A0AAE0F434</accession>
<protein>
    <submittedName>
        <fullName evidence="2">Uncharacterized protein</fullName>
    </submittedName>
</protein>
<dbReference type="EMBL" id="LGRX02027250">
    <property type="protein sequence ID" value="KAK3249595.1"/>
    <property type="molecule type" value="Genomic_DNA"/>
</dbReference>
<keyword evidence="3" id="KW-1185">Reference proteome</keyword>
<proteinExistence type="predicted"/>
<reference evidence="2 3" key="1">
    <citation type="journal article" date="2015" name="Genome Biol. Evol.">
        <title>Comparative Genomics of a Bacterivorous Green Alga Reveals Evolutionary Causalities and Consequences of Phago-Mixotrophic Mode of Nutrition.</title>
        <authorList>
            <person name="Burns J.A."/>
            <person name="Paasch A."/>
            <person name="Narechania A."/>
            <person name="Kim E."/>
        </authorList>
    </citation>
    <scope>NUCLEOTIDE SEQUENCE [LARGE SCALE GENOMIC DNA]</scope>
    <source>
        <strain evidence="2 3">PLY_AMNH</strain>
    </source>
</reference>
<gene>
    <name evidence="2" type="ORF">CYMTET_40979</name>
</gene>
<dbReference type="AlphaFoldDB" id="A0AAE0F434"/>
<feature type="region of interest" description="Disordered" evidence="1">
    <location>
        <begin position="44"/>
        <end position="72"/>
    </location>
</feature>
<evidence type="ECO:0000313" key="3">
    <source>
        <dbReference type="Proteomes" id="UP001190700"/>
    </source>
</evidence>